<dbReference type="Gene3D" id="2.50.20.10">
    <property type="entry name" value="Lipoprotein localisation LolA/LolB/LppX"/>
    <property type="match status" value="1"/>
</dbReference>
<dbReference type="AlphaFoldDB" id="A0A948RZ45"/>
<sequence length="316" mass="36754">MRNKPRLRKGWHCVLVPSVLLLGLLLLPDNSKLGGRDLVAGSPDATLGKAVDDSLAQRWGRWLAREDTVRLPQYLLKNWVPSSAERPTLKEILGWCIDGESKRKELVDDVTFIRRSRVVALYGDPEDTTTRREVEENVEKVYLRSPNEEFIVELGSREWDSKSDNEEVNVGVEVKTSTGHLVDLPFFFKALDDYSFKILDRKIFSDRVIYKIEFTPRSEFEPLPEGWFLVDTRDYQIVHGEFRWTRNVPFPLFLKSVDRVVMTRRKHEEVWLPDRIIISIRLRDIPFVSTPELVVVDIRHEEIQLNAGIPDSIFAR</sequence>
<protein>
    <submittedName>
        <fullName evidence="1">Uncharacterized protein</fullName>
    </submittedName>
</protein>
<comment type="caution">
    <text evidence="1">The sequence shown here is derived from an EMBL/GenBank/DDBJ whole genome shotgun (WGS) entry which is preliminary data.</text>
</comment>
<proteinExistence type="predicted"/>
<accession>A0A948RZ45</accession>
<dbReference type="Proteomes" id="UP000777784">
    <property type="component" value="Unassembled WGS sequence"/>
</dbReference>
<name>A0A948RZ45_UNCEI</name>
<dbReference type="EMBL" id="JAHJDP010000087">
    <property type="protein sequence ID" value="MBU2692282.1"/>
    <property type="molecule type" value="Genomic_DNA"/>
</dbReference>
<organism evidence="1 2">
    <name type="scientific">Eiseniibacteriota bacterium</name>
    <dbReference type="NCBI Taxonomy" id="2212470"/>
    <lineage>
        <taxon>Bacteria</taxon>
        <taxon>Candidatus Eiseniibacteriota</taxon>
    </lineage>
</organism>
<reference evidence="1" key="1">
    <citation type="submission" date="2021-05" db="EMBL/GenBank/DDBJ databases">
        <title>Energy efficiency and biological interactions define the core microbiome of deep oligotrophic groundwater.</title>
        <authorList>
            <person name="Mehrshad M."/>
            <person name="Lopez-Fernandez M."/>
            <person name="Bell E."/>
            <person name="Bernier-Latmani R."/>
            <person name="Bertilsson S."/>
            <person name="Dopson M."/>
        </authorList>
    </citation>
    <scope>NUCLEOTIDE SEQUENCE</scope>
    <source>
        <strain evidence="1">Modern_marine.mb.64</strain>
    </source>
</reference>
<gene>
    <name evidence="1" type="ORF">KJ970_15270</name>
</gene>
<evidence type="ECO:0000313" key="1">
    <source>
        <dbReference type="EMBL" id="MBU2692282.1"/>
    </source>
</evidence>
<evidence type="ECO:0000313" key="2">
    <source>
        <dbReference type="Proteomes" id="UP000777784"/>
    </source>
</evidence>